<accession>A0A7I8C3S7</accession>
<geneLocation type="plasmid" evidence="1 2">
    <name>PPGU16_p2</name>
</geneLocation>
<dbReference type="KEGG" id="plad:PPGU16_82460"/>
<organism evidence="1 2">
    <name type="scientific">Paraburkholderia largidicola</name>
    <dbReference type="NCBI Taxonomy" id="3014751"/>
    <lineage>
        <taxon>Bacteria</taxon>
        <taxon>Pseudomonadati</taxon>
        <taxon>Pseudomonadota</taxon>
        <taxon>Betaproteobacteria</taxon>
        <taxon>Burkholderiales</taxon>
        <taxon>Burkholderiaceae</taxon>
        <taxon>Paraburkholderia</taxon>
    </lineage>
</organism>
<dbReference type="RefSeq" id="WP_180727364.1">
    <property type="nucleotide sequence ID" value="NZ_AP023177.1"/>
</dbReference>
<keyword evidence="1" id="KW-0614">Plasmid</keyword>
<keyword evidence="2" id="KW-1185">Reference proteome</keyword>
<reference evidence="1 2" key="1">
    <citation type="journal article" date="2020" name="Genes (Basel)">
        <title>Genomic Comparison of Insect Gut Symbionts from Divergent Burkholderia Subclades.</title>
        <authorList>
            <person name="Takeshita K."/>
            <person name="Kikuchi Y."/>
        </authorList>
    </citation>
    <scope>NUCLEOTIDE SEQUENCE [LARGE SCALE GENOMIC DNA]</scope>
    <source>
        <strain evidence="1 2">PGU16</strain>
        <plasmid evidence="1 2">PPGU16_p2</plasmid>
    </source>
</reference>
<protein>
    <submittedName>
        <fullName evidence="1">Uncharacterized protein</fullName>
    </submittedName>
</protein>
<name>A0A7I8C3S7_9BURK</name>
<proteinExistence type="predicted"/>
<dbReference type="EMBL" id="AP023177">
    <property type="protein sequence ID" value="BCF95179.1"/>
    <property type="molecule type" value="Genomic_DNA"/>
</dbReference>
<dbReference type="AlphaFoldDB" id="A0A7I8C3S7"/>
<gene>
    <name evidence="1" type="ORF">PPGU16_82460</name>
</gene>
<evidence type="ECO:0000313" key="2">
    <source>
        <dbReference type="Proteomes" id="UP000510888"/>
    </source>
</evidence>
<sequence>MFNHAEEADEYKYLYRDAARDLSRIRQALNIPNDETGIVGGLALILETIANLKRPQPTVA</sequence>
<dbReference type="Proteomes" id="UP000510888">
    <property type="component" value="Plasmid PPGU16_p2"/>
</dbReference>
<evidence type="ECO:0000313" key="1">
    <source>
        <dbReference type="EMBL" id="BCF95179.1"/>
    </source>
</evidence>